<accession>A0A856M8V8</accession>
<keyword evidence="1" id="KW-0472">Membrane</keyword>
<organism evidence="2 3">
    <name type="scientific">Paenalkalicoccus suaedae</name>
    <dbReference type="NCBI Taxonomy" id="2592382"/>
    <lineage>
        <taxon>Bacteria</taxon>
        <taxon>Bacillati</taxon>
        <taxon>Bacillota</taxon>
        <taxon>Bacilli</taxon>
        <taxon>Bacillales</taxon>
        <taxon>Bacillaceae</taxon>
        <taxon>Paenalkalicoccus</taxon>
    </lineage>
</organism>
<dbReference type="AlphaFoldDB" id="A0A856M8V8"/>
<sequence length="149" mass="17123">MREYLSFTGICIAFLMFLYVGFYWMVHETDETLTKMDKDINSLIEKAAEEARIEKEKVLKKGKKLDALVIDKYSTTDSSMDFTVTPVVIGGGIYMMSGATPGVTTENYYIKIYADEKNYDITVPKEVYDQKQVGLRIPIKLYKDKIELL</sequence>
<dbReference type="EMBL" id="CP041370">
    <property type="protein sequence ID" value="QDK92269.1"/>
    <property type="molecule type" value="Genomic_DNA"/>
</dbReference>
<dbReference type="RefSeq" id="WP_013603232.1">
    <property type="nucleotide sequence ID" value="NZ_CP041370.1"/>
</dbReference>
<protein>
    <submittedName>
        <fullName evidence="2">Uncharacterized protein</fullName>
    </submittedName>
</protein>
<dbReference type="GeneID" id="39574285"/>
<evidence type="ECO:0000256" key="1">
    <source>
        <dbReference type="SAM" id="Phobius"/>
    </source>
</evidence>
<evidence type="ECO:0000313" key="2">
    <source>
        <dbReference type="EMBL" id="QDK92269.1"/>
    </source>
</evidence>
<keyword evidence="1" id="KW-0812">Transmembrane</keyword>
<reference evidence="2 3" key="1">
    <citation type="submission" date="2019-07" db="EMBL/GenBank/DDBJ databases">
        <title>Bacillus alkalisoli sp. nov. isolated from saline soil.</title>
        <authorList>
            <person name="Sun J.-Q."/>
            <person name="Xu L."/>
        </authorList>
    </citation>
    <scope>NUCLEOTIDE SEQUENCE [LARGE SCALE GENOMIC DNA]</scope>
    <source>
        <strain evidence="2 3">M4U3P1</strain>
        <plasmid evidence="2 3">unnamed1</plasmid>
    </source>
</reference>
<evidence type="ECO:0000313" key="3">
    <source>
        <dbReference type="Proteomes" id="UP000318138"/>
    </source>
</evidence>
<proteinExistence type="predicted"/>
<name>A0A856M8V8_9BACI</name>
<gene>
    <name evidence="2" type="ORF">FLK61_00190</name>
</gene>
<dbReference type="Proteomes" id="UP000318138">
    <property type="component" value="Plasmid unnamed1"/>
</dbReference>
<keyword evidence="3" id="KW-1185">Reference proteome</keyword>
<feature type="transmembrane region" description="Helical" evidence="1">
    <location>
        <begin position="6"/>
        <end position="26"/>
    </location>
</feature>
<keyword evidence="2" id="KW-0614">Plasmid</keyword>
<geneLocation type="plasmid" evidence="2 3">
    <name>unnamed1</name>
</geneLocation>
<dbReference type="KEGG" id="psua:FLK61_00190"/>
<keyword evidence="1" id="KW-1133">Transmembrane helix</keyword>